<keyword evidence="1" id="KW-1133">Transmembrane helix</keyword>
<dbReference type="EMBL" id="CP021455">
    <property type="protein sequence ID" value="ARU04692.1"/>
    <property type="molecule type" value="Genomic_DNA"/>
</dbReference>
<reference evidence="3 4" key="1">
    <citation type="submission" date="2017-05" db="EMBL/GenBank/DDBJ databases">
        <authorList>
            <person name="Song R."/>
            <person name="Chenine A.L."/>
            <person name="Ruprecht R.M."/>
        </authorList>
    </citation>
    <scope>NUCLEOTIDE SEQUENCE [LARGE SCALE GENOMIC DNA]</scope>
    <source>
        <strain evidence="3 4">DSM 26136</strain>
    </source>
</reference>
<feature type="transmembrane region" description="Helical" evidence="1">
    <location>
        <begin position="12"/>
        <end position="32"/>
    </location>
</feature>
<dbReference type="AlphaFoldDB" id="A0A1Y0EM87"/>
<keyword evidence="1" id="KW-0472">Membrane</keyword>
<keyword evidence="1" id="KW-0812">Transmembrane</keyword>
<accession>A0A1Y0EM87</accession>
<protein>
    <submittedName>
        <fullName evidence="3">Uncharacterized protein</fullName>
    </submittedName>
</protein>
<evidence type="ECO:0000313" key="4">
    <source>
        <dbReference type="Proteomes" id="UP000196138"/>
    </source>
</evidence>
<evidence type="ECO:0000256" key="1">
    <source>
        <dbReference type="SAM" id="Phobius"/>
    </source>
</evidence>
<proteinExistence type="predicted"/>
<name>A0A1Y0EM87_9BURK</name>
<sequence>MEGQPMTLIAKWLAVALAVSVAGNAVLGWAYLGQRDKATTEATKREAVSSDAERTEAVAQQCSDGVANLGQVAEARAEAASESRKQAKAKADVHYKRADTVLMTPAPVPQDACLSAQARASEWLKERKQ</sequence>
<dbReference type="KEGG" id="cser:CCO03_08395"/>
<organism evidence="3 4">
    <name type="scientific">Comamonas serinivorans</name>
    <dbReference type="NCBI Taxonomy" id="1082851"/>
    <lineage>
        <taxon>Bacteria</taxon>
        <taxon>Pseudomonadati</taxon>
        <taxon>Pseudomonadota</taxon>
        <taxon>Betaproteobacteria</taxon>
        <taxon>Burkholderiales</taxon>
        <taxon>Comamonadaceae</taxon>
        <taxon>Comamonas</taxon>
    </lineage>
</organism>
<gene>
    <name evidence="2" type="ORF">CCO03_08395</name>
    <name evidence="3" type="ORF">CCO03_08810</name>
</gene>
<evidence type="ECO:0000313" key="2">
    <source>
        <dbReference type="EMBL" id="ARU04692.1"/>
    </source>
</evidence>
<evidence type="ECO:0000313" key="3">
    <source>
        <dbReference type="EMBL" id="ARU04765.1"/>
    </source>
</evidence>
<dbReference type="Proteomes" id="UP000196138">
    <property type="component" value="Chromosome"/>
</dbReference>
<dbReference type="KEGG" id="cser:CCO03_08810"/>
<keyword evidence="4" id="KW-1185">Reference proteome</keyword>
<dbReference type="EMBL" id="CP021455">
    <property type="protein sequence ID" value="ARU04765.1"/>
    <property type="molecule type" value="Genomic_DNA"/>
</dbReference>